<dbReference type="GO" id="GO:0016556">
    <property type="term" value="P:mRNA modification"/>
    <property type="evidence" value="ECO:0007669"/>
    <property type="project" value="InterPro"/>
</dbReference>
<dbReference type="GO" id="GO:0016787">
    <property type="term" value="F:hydrolase activity"/>
    <property type="evidence" value="ECO:0007669"/>
    <property type="project" value="UniProtKB-KW"/>
</dbReference>
<feature type="compositionally biased region" description="Pro residues" evidence="7">
    <location>
        <begin position="902"/>
        <end position="934"/>
    </location>
</feature>
<dbReference type="GO" id="GO:0006351">
    <property type="term" value="P:DNA-templated transcription"/>
    <property type="evidence" value="ECO:0007669"/>
    <property type="project" value="InterPro"/>
</dbReference>
<evidence type="ECO:0000256" key="4">
    <source>
        <dbReference type="ARBA" id="ARBA00022741"/>
    </source>
</evidence>
<keyword evidence="2" id="KW-0808">Transferase</keyword>
<sequence>MSAPVTKLDLITLLLHSALCAALAIFVPIWLLISLPVPATRMFLYRYLDLRPNTPGGCWKSVYDSPKMPKPTPAASQYQAEVLLDGLAYTDTSFDYRGSLLQVGRYLNPDWVDRDFLQATMLRTGFHGINFPFLRVQKLHGRYYHVFPLTSSQGRLTRVSRLPKGWYGAGELNPNFYSESALRNVVLSLHMGDYSKLLTMARRLCPFTVPANMLRFLTSAGIEHPPPHSPVHPHPVHYALHSAALNYVATVLRGRWFAVALRQSSQDYLSRCGASPPVGSFNPVLEGKDIRRYWNDPKVGRTNGHVESTAPVWFLDDVLHHLTPNVVGSWFDRNPHLQYLFCTAVIPPETCFGLPSLWPDLYQLNIRIALIVAGSLSTQYHWEGDVKMLDYIPEGDIGGMYTQPYSACRWLRTSRIITPGDHCLHVSLLNSSFAHHVFVISRPQLLPQHTRTLDMAPVTIVPWYVHPFGSLYQRLTSPNLFSTTTLYGVRVSDTNIRDLHSKVATHQAEVYGKFPMSYVRAATLYSKWLREMDYHTSTSFVRYLLQNLTFLTRLPFVPVQHQFQSYTSAMFQTHADVPHVWQIRTSTWVSQAQPSPHEGDCCPNDVGVFQLEAFAEPLSKYAMVSAKLAVIVLYKISGVLLWNSACHILHAVAPTWSVLSYALDIHLSSTPWGILLAAIPYWYGIRGPAVPMPNISGPTKRLCKYLFAQLYFLPYSRSSFRTGLSWQYITTLNFCLLTVGFPHLHPVLFVLDRYYRTGAPVFGPDPLESMPHFGSPLANSTFNVSGIPGLTGPSSNRTLLGYTDVPLTHIVGQGQVKFWQYFLNGVLLYATFIMSAGFNYNHHRRQYAPIHSDVDHIQIGPFSMDIPTPPPPPPPVDDDSMSPSPLPSPLSSSDPSVVWSRPPSPPPLPPSRPITPPRAPTPRPGTPVIPPQVPGDPLRVYNLPPRAIETFDNWVNLITRMAVPPNQLDPGQSCLWDVLSETLGVRSEYLWACYVSTIDPMARGPFMLGSVPHEHLVRVLTFFAVPYSIRGSTGLAANCPRGPGNQQPPAEFDVAVPALHEDTGLPGWPHLAAYLQRNPDGSYHITTRGTPGAQMAFDPPDRGDTIGWPSRLVPPIEVGEVLNLPSKVFATSYRRLAGTLQNLLSPYPNAPRLNNVVLPLVPVQRQSFLYTPTAHDASLACDLAADIKSDPSSMKLHEFGAIDIARTLDQMAKTWHRQVTLGGISMHQPVTFHLYHGMAGTGKTFALTRDLAANHALNPYNPANLAFHTWSHDLRNSFKNDIMRALPTVGLQTSNFMTGCMPLAQPRSGTVVFDDVGTSWNSFIPLFLAANPGITDVYMTFDVCQAQGSFPSSPSISRKHPSTAQWLSPMSSYYATQGWRLADDVQDLFGIPRAPHQPGRRPTRGQVITVSKSPADVPLLAVSPRFTQTQNMGGQVADTFTESQGHTIHGDVCIDLGGLTATSTDHAAWTALTRATGNIYLQLGTVQISHNLVESTWSKSQILSSLLAVAAVHRSPYITAQVDVDQLVKSAVLSHMARCLSPAAAATLGLPAPTPVVGVRPYVSSQYRTPWLNNINPANDPYTAKTYRATQRGFVTSPSAAFSRHTARVVNNSGPVANMVRHFTTLANDAVLHSPTTQYQLPGDPVITVMPDPVDDINEPTDDVAREISLPNCNATFQHIPDGAPDALHHTRADKLTDALGMAKRIRIGEHNRHFTRSDHLRLDQLKRGFKKFFDVHGWNETPFNPHLMEKCNSEKLASWASKRTKRTIYQSLAKQTLDAAYNFVKLFPKGQYIKKKPKWRSHAFPSQTVSDFNLGRIWRDSPYALYVETMILQYAYPSTYLHCRASPDDVSSWYKQHWKQGRMTGNDYTAWDSGVDHVFIEFDCWLMNLCHFPEEYIQRFREDRYTTHSFLGNHMPRQESGDRWTWLLNTARNAALTGASLDCPRQTPICVSGDDSCTLGAWRRPSNFRPSDWIMTPKREEGTRMEFCGLIFGGTDISFDPDVVHWRSRFGLQQGRSDADFWRSIRDAIVECSAKLGTEHTKLASAKANLHRAVDWFGLPPTLLLPEAPPVPAHPFDTMLGWLGSLILLPIRFLLFL</sequence>
<evidence type="ECO:0000256" key="1">
    <source>
        <dbReference type="ARBA" id="ARBA00022484"/>
    </source>
</evidence>
<dbReference type="GO" id="GO:0006396">
    <property type="term" value="P:RNA processing"/>
    <property type="evidence" value="ECO:0007669"/>
    <property type="project" value="InterPro"/>
</dbReference>
<dbReference type="GO" id="GO:0003723">
    <property type="term" value="F:RNA binding"/>
    <property type="evidence" value="ECO:0007669"/>
    <property type="project" value="InterPro"/>
</dbReference>
<keyword evidence="4" id="KW-0547">Nucleotide-binding</keyword>
<feature type="region of interest" description="Disordered" evidence="7">
    <location>
        <begin position="859"/>
        <end position="935"/>
    </location>
</feature>
<keyword evidence="8" id="KW-1133">Transmembrane helix</keyword>
<keyword evidence="8" id="KW-0812">Transmembrane</keyword>
<organism evidence="10">
    <name type="scientific">Sesame deltaflexivirus 1</name>
    <dbReference type="NCBI Taxonomy" id="2794418"/>
    <lineage>
        <taxon>Viruses</taxon>
        <taxon>Riboviria</taxon>
        <taxon>Orthornavirae</taxon>
        <taxon>Kitrinoviricota</taxon>
        <taxon>Alsuviricetes</taxon>
        <taxon>Tymovirales</taxon>
        <taxon>Deltaflexiviridae</taxon>
        <taxon>Deltaflexivirus</taxon>
    </lineage>
</organism>
<dbReference type="GO" id="GO:0003968">
    <property type="term" value="F:RNA-directed RNA polymerase activity"/>
    <property type="evidence" value="ECO:0007669"/>
    <property type="project" value="UniProtKB-KW"/>
</dbReference>
<dbReference type="SUPFAM" id="SSF56672">
    <property type="entry name" value="DNA/RNA polymerases"/>
    <property type="match status" value="1"/>
</dbReference>
<evidence type="ECO:0000256" key="3">
    <source>
        <dbReference type="ARBA" id="ARBA00022695"/>
    </source>
</evidence>
<keyword evidence="8" id="KW-0472">Membrane</keyword>
<proteinExistence type="predicted"/>
<evidence type="ECO:0000256" key="8">
    <source>
        <dbReference type="SAM" id="Phobius"/>
    </source>
</evidence>
<dbReference type="EMBL" id="MW328747">
    <property type="protein sequence ID" value="QQG34641.1"/>
    <property type="molecule type" value="Genomic_RNA"/>
</dbReference>
<dbReference type="InterPro" id="IPR043502">
    <property type="entry name" value="DNA/RNA_pol_sf"/>
</dbReference>
<name>A0A7T5UG69_9VIRU</name>
<dbReference type="PROSITE" id="PS51743">
    <property type="entry name" value="ALPHAVIRUS_MT"/>
    <property type="match status" value="1"/>
</dbReference>
<keyword evidence="3" id="KW-0548">Nucleotidyltransferase</keyword>
<reference evidence="10" key="1">
    <citation type="submission" date="2020-11" db="EMBL/GenBank/DDBJ databases">
        <authorList>
            <person name="Bejerman N."/>
        </authorList>
    </citation>
    <scope>NUCLEOTIDE SEQUENCE</scope>
    <source>
        <strain evidence="10">Sesa</strain>
    </source>
</reference>
<dbReference type="InterPro" id="IPR027351">
    <property type="entry name" value="(+)RNA_virus_helicase_core_dom"/>
</dbReference>
<feature type="compositionally biased region" description="Low complexity" evidence="7">
    <location>
        <begin position="889"/>
        <end position="901"/>
    </location>
</feature>
<feature type="transmembrane region" description="Helical" evidence="8">
    <location>
        <begin position="12"/>
        <end position="33"/>
    </location>
</feature>
<evidence type="ECO:0000259" key="9">
    <source>
        <dbReference type="PROSITE" id="PS51743"/>
    </source>
</evidence>
<protein>
    <submittedName>
        <fullName evidence="10">RdRp</fullName>
    </submittedName>
</protein>
<accession>A0A7T5UG69</accession>
<keyword evidence="1" id="KW-0696">RNA-directed RNA polymerase</keyword>
<dbReference type="GO" id="GO:0008174">
    <property type="term" value="F:mRNA methyltransferase activity"/>
    <property type="evidence" value="ECO:0007669"/>
    <property type="project" value="UniProtKB-UniRule"/>
</dbReference>
<dbReference type="Pfam" id="PF00978">
    <property type="entry name" value="RdRP_2"/>
    <property type="match status" value="1"/>
</dbReference>
<dbReference type="Pfam" id="PF01443">
    <property type="entry name" value="Viral_helicase1"/>
    <property type="match status" value="1"/>
</dbReference>
<evidence type="ECO:0000256" key="6">
    <source>
        <dbReference type="ARBA" id="ARBA00022840"/>
    </source>
</evidence>
<evidence type="ECO:0000256" key="2">
    <source>
        <dbReference type="ARBA" id="ARBA00022679"/>
    </source>
</evidence>
<evidence type="ECO:0000313" key="10">
    <source>
        <dbReference type="EMBL" id="QQG34641.1"/>
    </source>
</evidence>
<dbReference type="InterPro" id="IPR001788">
    <property type="entry name" value="RNA-dep_RNA_pol_alsuvir"/>
</dbReference>
<dbReference type="InterPro" id="IPR002588">
    <property type="entry name" value="Alphavirus-like_MT_dom"/>
</dbReference>
<evidence type="ECO:0000256" key="7">
    <source>
        <dbReference type="SAM" id="MobiDB-lite"/>
    </source>
</evidence>
<keyword evidence="5" id="KW-0378">Hydrolase</keyword>
<dbReference type="CDD" id="cd23248">
    <property type="entry name" value="Deltaflexiviridae_RdRp"/>
    <property type="match status" value="1"/>
</dbReference>
<evidence type="ECO:0000256" key="5">
    <source>
        <dbReference type="ARBA" id="ARBA00022801"/>
    </source>
</evidence>
<feature type="domain" description="Alphavirus-like MT" evidence="9">
    <location>
        <begin position="225"/>
        <end position="411"/>
    </location>
</feature>
<dbReference type="Pfam" id="PF01660">
    <property type="entry name" value="Vmethyltransf"/>
    <property type="match status" value="1"/>
</dbReference>
<keyword evidence="6" id="KW-0067">ATP-binding</keyword>
<dbReference type="GO" id="GO:0005524">
    <property type="term" value="F:ATP binding"/>
    <property type="evidence" value="ECO:0007669"/>
    <property type="project" value="UniProtKB-KW"/>
</dbReference>